<comment type="caution">
    <text evidence="1">The sequence shown here is derived from an EMBL/GenBank/DDBJ whole genome shotgun (WGS) entry which is preliminary data.</text>
</comment>
<reference evidence="1" key="1">
    <citation type="journal article" date="2014" name="Front. Microbiol.">
        <title>High frequency of phylogenetically diverse reductive dehalogenase-homologous genes in deep subseafloor sedimentary metagenomes.</title>
        <authorList>
            <person name="Kawai M."/>
            <person name="Futagami T."/>
            <person name="Toyoda A."/>
            <person name="Takaki Y."/>
            <person name="Nishi S."/>
            <person name="Hori S."/>
            <person name="Arai W."/>
            <person name="Tsubouchi T."/>
            <person name="Morono Y."/>
            <person name="Uchiyama I."/>
            <person name="Ito T."/>
            <person name="Fujiyama A."/>
            <person name="Inagaki F."/>
            <person name="Takami H."/>
        </authorList>
    </citation>
    <scope>NUCLEOTIDE SEQUENCE</scope>
    <source>
        <strain evidence="1">Expedition CK06-06</strain>
    </source>
</reference>
<name>X1VH31_9ZZZZ</name>
<dbReference type="AlphaFoldDB" id="X1VH31"/>
<accession>X1VH31</accession>
<protein>
    <submittedName>
        <fullName evidence="1">Uncharacterized protein</fullName>
    </submittedName>
</protein>
<gene>
    <name evidence="1" type="ORF">S12H4_61054</name>
</gene>
<organism evidence="1">
    <name type="scientific">marine sediment metagenome</name>
    <dbReference type="NCBI Taxonomy" id="412755"/>
    <lineage>
        <taxon>unclassified sequences</taxon>
        <taxon>metagenomes</taxon>
        <taxon>ecological metagenomes</taxon>
    </lineage>
</organism>
<sequence length="29" mass="3141">DAWKAYDQAASAATTSFKEVINSDLPDEP</sequence>
<dbReference type="EMBL" id="BARW01040391">
    <property type="protein sequence ID" value="GAJ17652.1"/>
    <property type="molecule type" value="Genomic_DNA"/>
</dbReference>
<feature type="non-terminal residue" evidence="1">
    <location>
        <position position="1"/>
    </location>
</feature>
<evidence type="ECO:0000313" key="1">
    <source>
        <dbReference type="EMBL" id="GAJ17652.1"/>
    </source>
</evidence>
<proteinExistence type="predicted"/>